<reference evidence="2 3" key="1">
    <citation type="submission" date="2024-11" db="EMBL/GenBank/DDBJ databases">
        <title>A near-complete genome assembly of Cinchona calisaya.</title>
        <authorList>
            <person name="Lian D.C."/>
            <person name="Zhao X.W."/>
            <person name="Wei L."/>
        </authorList>
    </citation>
    <scope>NUCLEOTIDE SEQUENCE [LARGE SCALE GENOMIC DNA]</scope>
    <source>
        <tissue evidence="2">Nenye</tissue>
    </source>
</reference>
<evidence type="ECO:0000313" key="3">
    <source>
        <dbReference type="Proteomes" id="UP001630127"/>
    </source>
</evidence>
<sequence>MRSFDISHVPNVYKTILISGLVLSSTIIFYYVIHPKSPTNSFVVSRIEKTLSQSTFTDTPTNISHLVFGIVGSEGAWHHRKGYGEAWWQPNVTRGYLYLDIPPTVDILPWSLTSPPYRVSEDLTKLINEINPAVPILPRVLHAILEIFREEDHEGFRWLVMGDDDTIFFVDNMVDVLAKYDHTKYYYIGSPSECLNSNFRFSFNMGFGGAGFALSYPLVKAFANNVEDCLKRYSHLVTGDIIEMSCIADFGVNLSPQKGLHQIDLRGDISGLLSSHPKTPLMSLHHLDVVDPIFPNMDAINSIHHLMKAANIYQSRLLQQTICYNRKHNWSISVSWGYSVHIYEKIMPRSLLQLPIETFQPWAANPNPPFYMFNTRLPSNDQCESPHVFFFDSIEKMSDNLILTTYYRRSSRELPPCVSSSHSADYVTHIYVYSSVTKRIEINRCECCDHTYAEGAKNAVLKFRECMPDEIMA</sequence>
<dbReference type="Proteomes" id="UP001630127">
    <property type="component" value="Unassembled WGS sequence"/>
</dbReference>
<dbReference type="Pfam" id="PF04646">
    <property type="entry name" value="DUF604"/>
    <property type="match status" value="1"/>
</dbReference>
<name>A0ABD2ZH90_9GENT</name>
<keyword evidence="1" id="KW-0812">Transmembrane</keyword>
<gene>
    <name evidence="2" type="ORF">ACH5RR_021415</name>
</gene>
<dbReference type="AlphaFoldDB" id="A0ABD2ZH90"/>
<keyword evidence="1" id="KW-1133">Transmembrane helix</keyword>
<evidence type="ECO:0000256" key="1">
    <source>
        <dbReference type="SAM" id="Phobius"/>
    </source>
</evidence>
<accession>A0ABD2ZH90</accession>
<evidence type="ECO:0000313" key="2">
    <source>
        <dbReference type="EMBL" id="KAL3518826.1"/>
    </source>
</evidence>
<keyword evidence="1" id="KW-0472">Membrane</keyword>
<dbReference type="Gene3D" id="3.90.550.50">
    <property type="match status" value="1"/>
</dbReference>
<dbReference type="EMBL" id="JBJUIK010000009">
    <property type="protein sequence ID" value="KAL3518826.1"/>
    <property type="molecule type" value="Genomic_DNA"/>
</dbReference>
<proteinExistence type="predicted"/>
<keyword evidence="3" id="KW-1185">Reference proteome</keyword>
<feature type="transmembrane region" description="Helical" evidence="1">
    <location>
        <begin position="12"/>
        <end position="33"/>
    </location>
</feature>
<protein>
    <submittedName>
        <fullName evidence="2">Uncharacterized protein</fullName>
    </submittedName>
</protein>
<organism evidence="2 3">
    <name type="scientific">Cinchona calisaya</name>
    <dbReference type="NCBI Taxonomy" id="153742"/>
    <lineage>
        <taxon>Eukaryota</taxon>
        <taxon>Viridiplantae</taxon>
        <taxon>Streptophyta</taxon>
        <taxon>Embryophyta</taxon>
        <taxon>Tracheophyta</taxon>
        <taxon>Spermatophyta</taxon>
        <taxon>Magnoliopsida</taxon>
        <taxon>eudicotyledons</taxon>
        <taxon>Gunneridae</taxon>
        <taxon>Pentapetalae</taxon>
        <taxon>asterids</taxon>
        <taxon>lamiids</taxon>
        <taxon>Gentianales</taxon>
        <taxon>Rubiaceae</taxon>
        <taxon>Cinchonoideae</taxon>
        <taxon>Cinchoneae</taxon>
        <taxon>Cinchona</taxon>
    </lineage>
</organism>
<dbReference type="PANTHER" id="PTHR10811">
    <property type="entry name" value="FRINGE-RELATED"/>
    <property type="match status" value="1"/>
</dbReference>
<dbReference type="FunFam" id="3.90.550.50:FF:000061">
    <property type="entry name" value="AT4g00300 protein"/>
    <property type="match status" value="1"/>
</dbReference>
<dbReference type="InterPro" id="IPR006740">
    <property type="entry name" value="DUF604"/>
</dbReference>
<comment type="caution">
    <text evidence="2">The sequence shown here is derived from an EMBL/GenBank/DDBJ whole genome shotgun (WGS) entry which is preliminary data.</text>
</comment>